<evidence type="ECO:0000313" key="6">
    <source>
        <dbReference type="Proteomes" id="UP001515683"/>
    </source>
</evidence>
<dbReference type="Gene3D" id="3.40.50.720">
    <property type="entry name" value="NAD(P)-binding Rossmann-like Domain"/>
    <property type="match status" value="1"/>
</dbReference>
<name>A0ABX0REB5_9GAMM</name>
<dbReference type="EMBL" id="VWXF01000006">
    <property type="protein sequence ID" value="NIF22948.1"/>
    <property type="molecule type" value="Genomic_DNA"/>
</dbReference>
<keyword evidence="6" id="KW-1185">Reference proteome</keyword>
<dbReference type="Pfam" id="PF01408">
    <property type="entry name" value="GFO_IDH_MocA"/>
    <property type="match status" value="1"/>
</dbReference>
<dbReference type="Gene3D" id="3.30.360.10">
    <property type="entry name" value="Dihydrodipicolinate Reductase, domain 2"/>
    <property type="match status" value="1"/>
</dbReference>
<dbReference type="InterPro" id="IPR036291">
    <property type="entry name" value="NAD(P)-bd_dom_sf"/>
</dbReference>
<proteinExistence type="inferred from homology"/>
<dbReference type="InterPro" id="IPR004104">
    <property type="entry name" value="Gfo/Idh/MocA-like_OxRdtase_C"/>
</dbReference>
<comment type="similarity">
    <text evidence="1">Belongs to the Gfo/Idh/MocA family.</text>
</comment>
<evidence type="ECO:0000256" key="2">
    <source>
        <dbReference type="ARBA" id="ARBA00023002"/>
    </source>
</evidence>
<dbReference type="InterPro" id="IPR051317">
    <property type="entry name" value="Gfo/Idh/MocA_oxidoreduct"/>
</dbReference>
<feature type="domain" description="Gfo/Idh/MocA-like oxidoreductase C-terminal" evidence="4">
    <location>
        <begin position="133"/>
        <end position="334"/>
    </location>
</feature>
<reference evidence="5 6" key="1">
    <citation type="journal article" date="2019" name="bioRxiv">
        <title>Bacteria contribute to plant secondary compound degradation in a generalist herbivore system.</title>
        <authorList>
            <person name="Francoeur C.B."/>
            <person name="Khadempour L."/>
            <person name="Moreira-Soto R.D."/>
            <person name="Gotting K."/>
            <person name="Book A.J."/>
            <person name="Pinto-Tomas A.A."/>
            <person name="Keefover-Ring K."/>
            <person name="Currie C.R."/>
        </authorList>
    </citation>
    <scope>NUCLEOTIDE SEQUENCE [LARGE SCALE GENOMIC DNA]</scope>
    <source>
        <strain evidence="5">Acro-835</strain>
    </source>
</reference>
<evidence type="ECO:0000259" key="4">
    <source>
        <dbReference type="Pfam" id="PF02894"/>
    </source>
</evidence>
<dbReference type="Pfam" id="PF02894">
    <property type="entry name" value="GFO_IDH_MocA_C"/>
    <property type="match status" value="1"/>
</dbReference>
<sequence>MSQVYRVGIIGYGFSGKHIHANLINNTQGLSLAAVCDRHATAGQRETYRVVNDAESIIQAPDIDLVVIATPNQLHFPLAKQALEAGKDVVIDKPFTVSVAESLALAELAKQKNKLLCAFQNRRFDSDFLTVSQLIKEAAVGEVRYFESNYTFFRPEVDAGWRENHAPGSGVWFDLGAHLVDQMVNLFGQPLSGNVTLGQHRIGAKTTDFFHATYNYASLHVSLRGSLFGAPQQPRFLIDGTKGSYIKTGQDPQEDALIAGLVPTSPGWGIDPQPGKIITGSEQQQNEAIYPSVVGRYGAFYAAIYLAMLGEAPSPVALNETLTTVQLIEKTSQATKIDFL</sequence>
<evidence type="ECO:0000256" key="1">
    <source>
        <dbReference type="ARBA" id="ARBA00010928"/>
    </source>
</evidence>
<dbReference type="SUPFAM" id="SSF51735">
    <property type="entry name" value="NAD(P)-binding Rossmann-fold domains"/>
    <property type="match status" value="1"/>
</dbReference>
<dbReference type="PANTHER" id="PTHR43708">
    <property type="entry name" value="CONSERVED EXPRESSED OXIDOREDUCTASE (EUROFUNG)"/>
    <property type="match status" value="1"/>
</dbReference>
<dbReference type="InterPro" id="IPR000683">
    <property type="entry name" value="Gfo/Idh/MocA-like_OxRdtase_N"/>
</dbReference>
<dbReference type="PANTHER" id="PTHR43708:SF5">
    <property type="entry name" value="CONSERVED EXPRESSED OXIDOREDUCTASE (EUROFUNG)-RELATED"/>
    <property type="match status" value="1"/>
</dbReference>
<comment type="caution">
    <text evidence="5">The sequence shown here is derived from an EMBL/GenBank/DDBJ whole genome shotgun (WGS) entry which is preliminary data.</text>
</comment>
<organism evidence="5 6">
    <name type="scientific">Candidatus Pantoea multigeneris</name>
    <dbReference type="NCBI Taxonomy" id="2608357"/>
    <lineage>
        <taxon>Bacteria</taxon>
        <taxon>Pseudomonadati</taxon>
        <taxon>Pseudomonadota</taxon>
        <taxon>Gammaproteobacteria</taxon>
        <taxon>Enterobacterales</taxon>
        <taxon>Erwiniaceae</taxon>
        <taxon>Pantoea</taxon>
    </lineage>
</organism>
<feature type="domain" description="Gfo/Idh/MocA-like oxidoreductase N-terminal" evidence="3">
    <location>
        <begin position="6"/>
        <end position="116"/>
    </location>
</feature>
<gene>
    <name evidence="5" type="ORF">F3J40_15225</name>
</gene>
<evidence type="ECO:0000313" key="5">
    <source>
        <dbReference type="EMBL" id="NIF22948.1"/>
    </source>
</evidence>
<protein>
    <submittedName>
        <fullName evidence="5">Oxidoreductase</fullName>
    </submittedName>
</protein>
<accession>A0ABX0REB5</accession>
<dbReference type="NCBIfam" id="NF008607">
    <property type="entry name" value="PRK11579.1"/>
    <property type="match status" value="1"/>
</dbReference>
<dbReference type="SUPFAM" id="SSF55347">
    <property type="entry name" value="Glyceraldehyde-3-phosphate dehydrogenase-like, C-terminal domain"/>
    <property type="match status" value="1"/>
</dbReference>
<dbReference type="Proteomes" id="UP001515683">
    <property type="component" value="Unassembled WGS sequence"/>
</dbReference>
<evidence type="ECO:0000259" key="3">
    <source>
        <dbReference type="Pfam" id="PF01408"/>
    </source>
</evidence>
<dbReference type="RefSeq" id="WP_167015907.1">
    <property type="nucleotide sequence ID" value="NZ_VWXF01000006.1"/>
</dbReference>
<keyword evidence="2" id="KW-0560">Oxidoreductase</keyword>